<dbReference type="Proteomes" id="UP000799640">
    <property type="component" value="Unassembled WGS sequence"/>
</dbReference>
<accession>A0A6G1I4B0</accession>
<sequence length="104" mass="11650">MVEVKHPWHRRVLPSPCHGALGTGRGQARRATASVRAGRAHYIPDRVRRDTPSLDFTCSSQSAMQINSIQAPRDAVAWELGNINTRPKRVHLSASRRWGGGRFR</sequence>
<gene>
    <name evidence="1" type="ORF">EJ06DRAFT_320661</name>
</gene>
<evidence type="ECO:0000313" key="1">
    <source>
        <dbReference type="EMBL" id="KAF2403120.1"/>
    </source>
</evidence>
<proteinExistence type="predicted"/>
<name>A0A6G1I4B0_9PEZI</name>
<keyword evidence="2" id="KW-1185">Reference proteome</keyword>
<dbReference type="EMBL" id="ML996690">
    <property type="protein sequence ID" value="KAF2403120.1"/>
    <property type="molecule type" value="Genomic_DNA"/>
</dbReference>
<organism evidence="1 2">
    <name type="scientific">Trichodelitschia bisporula</name>
    <dbReference type="NCBI Taxonomy" id="703511"/>
    <lineage>
        <taxon>Eukaryota</taxon>
        <taxon>Fungi</taxon>
        <taxon>Dikarya</taxon>
        <taxon>Ascomycota</taxon>
        <taxon>Pezizomycotina</taxon>
        <taxon>Dothideomycetes</taxon>
        <taxon>Dothideomycetes incertae sedis</taxon>
        <taxon>Phaeotrichales</taxon>
        <taxon>Phaeotrichaceae</taxon>
        <taxon>Trichodelitschia</taxon>
    </lineage>
</organism>
<dbReference type="AlphaFoldDB" id="A0A6G1I4B0"/>
<reference evidence="1" key="1">
    <citation type="journal article" date="2020" name="Stud. Mycol.">
        <title>101 Dothideomycetes genomes: a test case for predicting lifestyles and emergence of pathogens.</title>
        <authorList>
            <person name="Haridas S."/>
            <person name="Albert R."/>
            <person name="Binder M."/>
            <person name="Bloem J."/>
            <person name="Labutti K."/>
            <person name="Salamov A."/>
            <person name="Andreopoulos B."/>
            <person name="Baker S."/>
            <person name="Barry K."/>
            <person name="Bills G."/>
            <person name="Bluhm B."/>
            <person name="Cannon C."/>
            <person name="Castanera R."/>
            <person name="Culley D."/>
            <person name="Daum C."/>
            <person name="Ezra D."/>
            <person name="Gonzalez J."/>
            <person name="Henrissat B."/>
            <person name="Kuo A."/>
            <person name="Liang C."/>
            <person name="Lipzen A."/>
            <person name="Lutzoni F."/>
            <person name="Magnuson J."/>
            <person name="Mondo S."/>
            <person name="Nolan M."/>
            <person name="Ohm R."/>
            <person name="Pangilinan J."/>
            <person name="Park H.-J."/>
            <person name="Ramirez L."/>
            <person name="Alfaro M."/>
            <person name="Sun H."/>
            <person name="Tritt A."/>
            <person name="Yoshinaga Y."/>
            <person name="Zwiers L.-H."/>
            <person name="Turgeon B."/>
            <person name="Goodwin S."/>
            <person name="Spatafora J."/>
            <person name="Crous P."/>
            <person name="Grigoriev I."/>
        </authorList>
    </citation>
    <scope>NUCLEOTIDE SEQUENCE</scope>
    <source>
        <strain evidence="1">CBS 262.69</strain>
    </source>
</reference>
<evidence type="ECO:0000313" key="2">
    <source>
        <dbReference type="Proteomes" id="UP000799640"/>
    </source>
</evidence>
<protein>
    <submittedName>
        <fullName evidence="1">Uncharacterized protein</fullName>
    </submittedName>
</protein>